<feature type="region of interest" description="Disordered" evidence="1">
    <location>
        <begin position="12"/>
        <end position="72"/>
    </location>
</feature>
<protein>
    <submittedName>
        <fullName evidence="2">Uncharacterized protein</fullName>
    </submittedName>
</protein>
<feature type="non-terminal residue" evidence="2">
    <location>
        <position position="1"/>
    </location>
</feature>
<organism evidence="2 3">
    <name type="scientific">Eragrostis curvula</name>
    <name type="common">weeping love grass</name>
    <dbReference type="NCBI Taxonomy" id="38414"/>
    <lineage>
        <taxon>Eukaryota</taxon>
        <taxon>Viridiplantae</taxon>
        <taxon>Streptophyta</taxon>
        <taxon>Embryophyta</taxon>
        <taxon>Tracheophyta</taxon>
        <taxon>Spermatophyta</taxon>
        <taxon>Magnoliopsida</taxon>
        <taxon>Liliopsida</taxon>
        <taxon>Poales</taxon>
        <taxon>Poaceae</taxon>
        <taxon>PACMAD clade</taxon>
        <taxon>Chloridoideae</taxon>
        <taxon>Eragrostideae</taxon>
        <taxon>Eragrostidinae</taxon>
        <taxon>Eragrostis</taxon>
    </lineage>
</organism>
<evidence type="ECO:0000313" key="2">
    <source>
        <dbReference type="EMBL" id="TVU13571.1"/>
    </source>
</evidence>
<dbReference type="EMBL" id="RWGY01000034">
    <property type="protein sequence ID" value="TVU13571.1"/>
    <property type="molecule type" value="Genomic_DNA"/>
</dbReference>
<evidence type="ECO:0000256" key="1">
    <source>
        <dbReference type="SAM" id="MobiDB-lite"/>
    </source>
</evidence>
<gene>
    <name evidence="2" type="ORF">EJB05_40631</name>
</gene>
<proteinExistence type="predicted"/>
<name>A0A5J9TS83_9POAL</name>
<keyword evidence="3" id="KW-1185">Reference proteome</keyword>
<dbReference type="Proteomes" id="UP000324897">
    <property type="component" value="Unassembled WGS sequence"/>
</dbReference>
<evidence type="ECO:0000313" key="3">
    <source>
        <dbReference type="Proteomes" id="UP000324897"/>
    </source>
</evidence>
<sequence>MQPALIFCRRPPTPCRIEDRPSTSSQLLGASFKHDQIPRPPSTRSRRRPCSLNQISLPPSRRRQLSPLTPMTGTAVTRECIFT</sequence>
<comment type="caution">
    <text evidence="2">The sequence shown here is derived from an EMBL/GenBank/DDBJ whole genome shotgun (WGS) entry which is preliminary data.</text>
</comment>
<dbReference type="Gramene" id="TVU13571">
    <property type="protein sequence ID" value="TVU13571"/>
    <property type="gene ID" value="EJB05_40631"/>
</dbReference>
<reference evidence="2 3" key="1">
    <citation type="journal article" date="2019" name="Sci. Rep.">
        <title>A high-quality genome of Eragrostis curvula grass provides insights into Poaceae evolution and supports new strategies to enhance forage quality.</title>
        <authorList>
            <person name="Carballo J."/>
            <person name="Santos B.A.C.M."/>
            <person name="Zappacosta D."/>
            <person name="Garbus I."/>
            <person name="Selva J.P."/>
            <person name="Gallo C.A."/>
            <person name="Diaz A."/>
            <person name="Albertini E."/>
            <person name="Caccamo M."/>
            <person name="Echenique V."/>
        </authorList>
    </citation>
    <scope>NUCLEOTIDE SEQUENCE [LARGE SCALE GENOMIC DNA]</scope>
    <source>
        <strain evidence="3">cv. Victoria</strain>
        <tissue evidence="2">Leaf</tissue>
    </source>
</reference>
<accession>A0A5J9TS83</accession>
<dbReference type="AlphaFoldDB" id="A0A5J9TS83"/>